<proteinExistence type="predicted"/>
<evidence type="ECO:0000313" key="3">
    <source>
        <dbReference type="Proteomes" id="UP000221020"/>
    </source>
</evidence>
<dbReference type="NCBIfam" id="TIGR03930">
    <property type="entry name" value="WXG100_ESAT6"/>
    <property type="match status" value="1"/>
</dbReference>
<gene>
    <name evidence="2" type="ORF">CON65_09940</name>
</gene>
<dbReference type="Proteomes" id="UP000221020">
    <property type="component" value="Unassembled WGS sequence"/>
</dbReference>
<sequence length="89" mass="10477">MHIKITPEQMKDIANHFTRASQEAQAQIRDLDNQINFLGENWAGNTQRKFREEFDNSKISMQEYIRIIEGIASELNRIANKFETVDNTY</sequence>
<dbReference type="AlphaFoldDB" id="A0AA91VDL8"/>
<reference evidence="2 3" key="1">
    <citation type="submission" date="2017-09" db="EMBL/GenBank/DDBJ databases">
        <title>Large-scale bioinformatics analysis of Bacillus genomes uncovers conserved roles of natural products in bacterial physiology.</title>
        <authorList>
            <consortium name="Agbiome Team Llc"/>
            <person name="Bleich R.M."/>
            <person name="Grubbs K.J."/>
            <person name="Santa Maria K.C."/>
            <person name="Allen S.E."/>
            <person name="Farag S."/>
            <person name="Shank E.A."/>
            <person name="Bowers A."/>
        </authorList>
    </citation>
    <scope>NUCLEOTIDE SEQUENCE [LARGE SCALE GENOMIC DNA]</scope>
    <source>
        <strain evidence="2 3">AFS092012</strain>
    </source>
</reference>
<accession>A0AA91VDL8</accession>
<feature type="coiled-coil region" evidence="1">
    <location>
        <begin position="14"/>
        <end position="41"/>
    </location>
</feature>
<dbReference type="InterPro" id="IPR010310">
    <property type="entry name" value="T7SS_ESAT-6-like"/>
</dbReference>
<dbReference type="RefSeq" id="WP_097898674.1">
    <property type="nucleotide sequence ID" value="NZ_NVOR01000027.1"/>
</dbReference>
<dbReference type="SUPFAM" id="SSF140453">
    <property type="entry name" value="EsxAB dimer-like"/>
    <property type="match status" value="1"/>
</dbReference>
<protein>
    <submittedName>
        <fullName evidence="2">WXG100 family type VII secretion target</fullName>
    </submittedName>
</protein>
<keyword evidence="1" id="KW-0175">Coiled coil</keyword>
<evidence type="ECO:0000313" key="2">
    <source>
        <dbReference type="EMBL" id="PED82728.1"/>
    </source>
</evidence>
<dbReference type="EMBL" id="NVOR01000027">
    <property type="protein sequence ID" value="PED82728.1"/>
    <property type="molecule type" value="Genomic_DNA"/>
</dbReference>
<evidence type="ECO:0000256" key="1">
    <source>
        <dbReference type="SAM" id="Coils"/>
    </source>
</evidence>
<dbReference type="Gene3D" id="1.10.287.850">
    <property type="entry name" value="HP0062-like domain"/>
    <property type="match status" value="1"/>
</dbReference>
<comment type="caution">
    <text evidence="2">The sequence shown here is derived from an EMBL/GenBank/DDBJ whole genome shotgun (WGS) entry which is preliminary data.</text>
</comment>
<name>A0AA91VDL8_9BACI</name>
<dbReference type="InterPro" id="IPR036689">
    <property type="entry name" value="ESAT-6-like_sf"/>
</dbReference>
<dbReference type="Pfam" id="PF06013">
    <property type="entry name" value="WXG100"/>
    <property type="match status" value="1"/>
</dbReference>
<organism evidence="2 3">
    <name type="scientific">Bacillus pseudomycoides</name>
    <dbReference type="NCBI Taxonomy" id="64104"/>
    <lineage>
        <taxon>Bacteria</taxon>
        <taxon>Bacillati</taxon>
        <taxon>Bacillota</taxon>
        <taxon>Bacilli</taxon>
        <taxon>Bacillales</taxon>
        <taxon>Bacillaceae</taxon>
        <taxon>Bacillus</taxon>
        <taxon>Bacillus cereus group</taxon>
    </lineage>
</organism>